<sequence length="105" mass="12838">MIWNFTDIFEEDELKETKPKRNTFTIKDVEEYRKNPKRKSEFKIRSIRDLIDRWYFKSLAKDLTKIQPEPLKMKTKMRCLNYILDAQKSDYEKAVSTDEYESDKD</sequence>
<protein>
    <submittedName>
        <fullName evidence="1">Uncharacterized protein</fullName>
    </submittedName>
</protein>
<evidence type="ECO:0000313" key="1">
    <source>
        <dbReference type="EMBL" id="KAF0752402.1"/>
    </source>
</evidence>
<name>A0A6G0YB74_APHCR</name>
<gene>
    <name evidence="1" type="ORF">FWK35_00029930</name>
</gene>
<dbReference type="AlphaFoldDB" id="A0A6G0YB74"/>
<accession>A0A6G0YB74</accession>
<evidence type="ECO:0000313" key="2">
    <source>
        <dbReference type="Proteomes" id="UP000478052"/>
    </source>
</evidence>
<dbReference type="OrthoDB" id="10331395at2759"/>
<proteinExistence type="predicted"/>
<keyword evidence="2" id="KW-1185">Reference proteome</keyword>
<comment type="caution">
    <text evidence="1">The sequence shown here is derived from an EMBL/GenBank/DDBJ whole genome shotgun (WGS) entry which is preliminary data.</text>
</comment>
<dbReference type="Proteomes" id="UP000478052">
    <property type="component" value="Unassembled WGS sequence"/>
</dbReference>
<reference evidence="1 2" key="1">
    <citation type="submission" date="2019-08" db="EMBL/GenBank/DDBJ databases">
        <title>Whole genome of Aphis craccivora.</title>
        <authorList>
            <person name="Voronova N.V."/>
            <person name="Shulinski R.S."/>
            <person name="Bandarenka Y.V."/>
            <person name="Zhorov D.G."/>
            <person name="Warner D."/>
        </authorList>
    </citation>
    <scope>NUCLEOTIDE SEQUENCE [LARGE SCALE GENOMIC DNA]</scope>
    <source>
        <strain evidence="1">180601</strain>
        <tissue evidence="1">Whole Body</tissue>
    </source>
</reference>
<dbReference type="EMBL" id="VUJU01005067">
    <property type="protein sequence ID" value="KAF0752402.1"/>
    <property type="molecule type" value="Genomic_DNA"/>
</dbReference>
<organism evidence="1 2">
    <name type="scientific">Aphis craccivora</name>
    <name type="common">Cowpea aphid</name>
    <dbReference type="NCBI Taxonomy" id="307492"/>
    <lineage>
        <taxon>Eukaryota</taxon>
        <taxon>Metazoa</taxon>
        <taxon>Ecdysozoa</taxon>
        <taxon>Arthropoda</taxon>
        <taxon>Hexapoda</taxon>
        <taxon>Insecta</taxon>
        <taxon>Pterygota</taxon>
        <taxon>Neoptera</taxon>
        <taxon>Paraneoptera</taxon>
        <taxon>Hemiptera</taxon>
        <taxon>Sternorrhyncha</taxon>
        <taxon>Aphidomorpha</taxon>
        <taxon>Aphidoidea</taxon>
        <taxon>Aphididae</taxon>
        <taxon>Aphidini</taxon>
        <taxon>Aphis</taxon>
        <taxon>Aphis</taxon>
    </lineage>
</organism>